<evidence type="ECO:0000313" key="1">
    <source>
        <dbReference type="EMBL" id="SDE00514.1"/>
    </source>
</evidence>
<accession>A0A1G6ZCZ1</accession>
<protein>
    <submittedName>
        <fullName evidence="1">Protein ImuA</fullName>
    </submittedName>
</protein>
<proteinExistence type="predicted"/>
<dbReference type="RefSeq" id="WP_090771494.1">
    <property type="nucleotide sequence ID" value="NZ_FMZH01000010.1"/>
</dbReference>
<dbReference type="STRING" id="390242.SAMN04488024_11062"/>
<gene>
    <name evidence="1" type="ORF">SAMN04488024_11062</name>
</gene>
<name>A0A1G6ZCZ1_9SPHI</name>
<dbReference type="Proteomes" id="UP000199455">
    <property type="component" value="Unassembled WGS sequence"/>
</dbReference>
<reference evidence="2" key="1">
    <citation type="submission" date="2016-10" db="EMBL/GenBank/DDBJ databases">
        <authorList>
            <person name="Varghese N."/>
            <person name="Submissions S."/>
        </authorList>
    </citation>
    <scope>NUCLEOTIDE SEQUENCE [LARGE SCALE GENOMIC DNA]</scope>
    <source>
        <strain evidence="2">DSM 18609</strain>
    </source>
</reference>
<sequence>MGSKSELVAKLQQDILLWQSFKPASAACAERIGLGGIEDAFPGGVFPRRAIHEFITVFPEDAAASDGFIAGILASLMRDGAACVWISTSRRLFPAALRSFNVERKGSFLWM</sequence>
<evidence type="ECO:0000313" key="2">
    <source>
        <dbReference type="Proteomes" id="UP000199455"/>
    </source>
</evidence>
<dbReference type="EMBL" id="FMZH01000010">
    <property type="protein sequence ID" value="SDE00514.1"/>
    <property type="molecule type" value="Genomic_DNA"/>
</dbReference>
<dbReference type="AlphaFoldDB" id="A0A1G6ZCZ1"/>
<organism evidence="1 2">
    <name type="scientific">Pedobacter soli</name>
    <dbReference type="NCBI Taxonomy" id="390242"/>
    <lineage>
        <taxon>Bacteria</taxon>
        <taxon>Pseudomonadati</taxon>
        <taxon>Bacteroidota</taxon>
        <taxon>Sphingobacteriia</taxon>
        <taxon>Sphingobacteriales</taxon>
        <taxon>Sphingobacteriaceae</taxon>
        <taxon>Pedobacter</taxon>
    </lineage>
</organism>
<keyword evidence="2" id="KW-1185">Reference proteome</keyword>